<dbReference type="Proteomes" id="UP000195105">
    <property type="component" value="Unassembled WGS sequence"/>
</dbReference>
<reference evidence="3 4" key="1">
    <citation type="submission" date="2017-05" db="EMBL/GenBank/DDBJ databases">
        <title>Biotechnological potential of actinobacteria isolated from South African environments.</title>
        <authorList>
            <person name="Le Roes-Hill M."/>
            <person name="Prins A."/>
            <person name="Durrell K.A."/>
        </authorList>
    </citation>
    <scope>NUCLEOTIDE SEQUENCE [LARGE SCALE GENOMIC DNA]</scope>
    <source>
        <strain evidence="3 4">HMC13</strain>
    </source>
</reference>
<keyword evidence="1" id="KW-0233">DNA recombination</keyword>
<evidence type="ECO:0000256" key="1">
    <source>
        <dbReference type="ARBA" id="ARBA00023172"/>
    </source>
</evidence>
<evidence type="ECO:0000313" key="4">
    <source>
        <dbReference type="Proteomes" id="UP000195105"/>
    </source>
</evidence>
<organism evidence="3 4">
    <name type="scientific">Streptomyces swartbergensis</name>
    <dbReference type="NCBI Taxonomy" id="487165"/>
    <lineage>
        <taxon>Bacteria</taxon>
        <taxon>Bacillati</taxon>
        <taxon>Actinomycetota</taxon>
        <taxon>Actinomycetes</taxon>
        <taxon>Kitasatosporales</taxon>
        <taxon>Streptomycetaceae</taxon>
        <taxon>Streptomyces</taxon>
    </lineage>
</organism>
<dbReference type="GO" id="GO:0003677">
    <property type="term" value="F:DNA binding"/>
    <property type="evidence" value="ECO:0007669"/>
    <property type="project" value="InterPro"/>
</dbReference>
<sequence>MRQLCDQLDLLEQGSSREVRIAVEVLIDTGRRPAEASKLPYDCLERDPDGSWVLIYDNHKAQRLGRRLPIGQPTAELIINQQERVRSRFPTTPIAELALFPAQVANPNGTKPLNPNTVSRAHRAWVEELPEFVIPTMVEVDGQPVVKLLPFDEAKIFPYAYRHSYAQRHADAGIHPDVLQRLMDHRQLTTTQRYYRVRDERRREAVDRVTAMQFDRHGNRIWRDVHSLLDSERDRRSIGETSVPYGVCTEPSNVAAGGNACPMRFRCVGCGHFRTDVSYLPDLENYLSDLLRSRERLISTFDADEWARSEAMPSDEEIRRVRRLIARVKEELDDLTPDEQAQIKQAVQVVRSSRSVMLGMPRIGLPPEELRGA</sequence>
<dbReference type="CDD" id="cd00397">
    <property type="entry name" value="DNA_BRE_C"/>
    <property type="match status" value="1"/>
</dbReference>
<dbReference type="AlphaFoldDB" id="A0A243S2I5"/>
<accession>A0A243S2I5</accession>
<proteinExistence type="predicted"/>
<dbReference type="Pfam" id="PF00589">
    <property type="entry name" value="Phage_integrase"/>
    <property type="match status" value="1"/>
</dbReference>
<dbReference type="GO" id="GO:0015074">
    <property type="term" value="P:DNA integration"/>
    <property type="evidence" value="ECO:0007669"/>
    <property type="project" value="InterPro"/>
</dbReference>
<name>A0A243S2I5_9ACTN</name>
<dbReference type="EMBL" id="NGFN01000106">
    <property type="protein sequence ID" value="OUD01761.1"/>
    <property type="molecule type" value="Genomic_DNA"/>
</dbReference>
<dbReference type="Gene3D" id="1.10.443.10">
    <property type="entry name" value="Intergrase catalytic core"/>
    <property type="match status" value="1"/>
</dbReference>
<dbReference type="PROSITE" id="PS51898">
    <property type="entry name" value="TYR_RECOMBINASE"/>
    <property type="match status" value="1"/>
</dbReference>
<protein>
    <recommendedName>
        <fullName evidence="2">Tyr recombinase domain-containing protein</fullName>
    </recommendedName>
</protein>
<dbReference type="InterPro" id="IPR002104">
    <property type="entry name" value="Integrase_catalytic"/>
</dbReference>
<evidence type="ECO:0000313" key="3">
    <source>
        <dbReference type="EMBL" id="OUD01761.1"/>
    </source>
</evidence>
<dbReference type="GO" id="GO:0006310">
    <property type="term" value="P:DNA recombination"/>
    <property type="evidence" value="ECO:0007669"/>
    <property type="project" value="UniProtKB-KW"/>
</dbReference>
<dbReference type="InterPro" id="IPR011010">
    <property type="entry name" value="DNA_brk_join_enz"/>
</dbReference>
<feature type="domain" description="Tyr recombinase" evidence="2">
    <location>
        <begin position="1"/>
        <end position="207"/>
    </location>
</feature>
<keyword evidence="4" id="KW-1185">Reference proteome</keyword>
<dbReference type="SUPFAM" id="SSF56349">
    <property type="entry name" value="DNA breaking-rejoining enzymes"/>
    <property type="match status" value="1"/>
</dbReference>
<evidence type="ECO:0000259" key="2">
    <source>
        <dbReference type="PROSITE" id="PS51898"/>
    </source>
</evidence>
<dbReference type="InterPro" id="IPR013762">
    <property type="entry name" value="Integrase-like_cat_sf"/>
</dbReference>
<comment type="caution">
    <text evidence="3">The sequence shown here is derived from an EMBL/GenBank/DDBJ whole genome shotgun (WGS) entry which is preliminary data.</text>
</comment>
<gene>
    <name evidence="3" type="ORF">CA983_18590</name>
</gene>